<evidence type="ECO:0000313" key="2">
    <source>
        <dbReference type="Proteomes" id="UP000026960"/>
    </source>
</evidence>
<dbReference type="EnsemblPlants" id="OBART02G06740.2">
    <property type="protein sequence ID" value="OBART02G06740.2"/>
    <property type="gene ID" value="OBART02G06740"/>
</dbReference>
<keyword evidence="2" id="KW-1185">Reference proteome</keyword>
<dbReference type="PaxDb" id="65489-OBART02G06740.2"/>
<accession>A0A0D3F1S8</accession>
<evidence type="ECO:0000313" key="1">
    <source>
        <dbReference type="EnsemblPlants" id="OBART02G06740.2"/>
    </source>
</evidence>
<dbReference type="AlphaFoldDB" id="A0A0D3F1S8"/>
<protein>
    <submittedName>
        <fullName evidence="1">Uncharacterized protein</fullName>
    </submittedName>
</protein>
<proteinExistence type="predicted"/>
<name>A0A0D3F1S8_9ORYZ</name>
<dbReference type="Proteomes" id="UP000026960">
    <property type="component" value="Chromosome 2"/>
</dbReference>
<organism evidence="1">
    <name type="scientific">Oryza barthii</name>
    <dbReference type="NCBI Taxonomy" id="65489"/>
    <lineage>
        <taxon>Eukaryota</taxon>
        <taxon>Viridiplantae</taxon>
        <taxon>Streptophyta</taxon>
        <taxon>Embryophyta</taxon>
        <taxon>Tracheophyta</taxon>
        <taxon>Spermatophyta</taxon>
        <taxon>Magnoliopsida</taxon>
        <taxon>Liliopsida</taxon>
        <taxon>Poales</taxon>
        <taxon>Poaceae</taxon>
        <taxon>BOP clade</taxon>
        <taxon>Oryzoideae</taxon>
        <taxon>Oryzeae</taxon>
        <taxon>Oryzinae</taxon>
        <taxon>Oryza</taxon>
    </lineage>
</organism>
<reference evidence="1" key="1">
    <citation type="journal article" date="2009" name="Rice">
        <title>De Novo Next Generation Sequencing of Plant Genomes.</title>
        <authorList>
            <person name="Rounsley S."/>
            <person name="Marri P.R."/>
            <person name="Yu Y."/>
            <person name="He R."/>
            <person name="Sisneros N."/>
            <person name="Goicoechea J.L."/>
            <person name="Lee S.J."/>
            <person name="Angelova A."/>
            <person name="Kudrna D."/>
            <person name="Luo M."/>
            <person name="Affourtit J."/>
            <person name="Desany B."/>
            <person name="Knight J."/>
            <person name="Niazi F."/>
            <person name="Egholm M."/>
            <person name="Wing R.A."/>
        </authorList>
    </citation>
    <scope>NUCLEOTIDE SEQUENCE [LARGE SCALE GENOMIC DNA]</scope>
    <source>
        <strain evidence="1">cv. IRGC 105608</strain>
    </source>
</reference>
<dbReference type="HOGENOM" id="CLU_2256982_0_0_1"/>
<reference evidence="1" key="2">
    <citation type="submission" date="2015-03" db="UniProtKB">
        <authorList>
            <consortium name="EnsemblPlants"/>
        </authorList>
    </citation>
    <scope>IDENTIFICATION</scope>
</reference>
<sequence>MGKDKVLLVALVPTDPATDYPLVYPVVKCNMSRLWGNKYGNDLFGYFPLLLQILRVTACSPARRSKASHVPDVAPVVCNSGDNDGDGYNNRSWALVMKLLSVIGIRKLF</sequence>
<dbReference type="Gramene" id="OBART02G06740.2">
    <property type="protein sequence ID" value="OBART02G06740.2"/>
    <property type="gene ID" value="OBART02G06740"/>
</dbReference>